<keyword evidence="1" id="KW-0004">4Fe-4S</keyword>
<dbReference type="InterPro" id="IPR007160">
    <property type="entry name" value="DUF362"/>
</dbReference>
<dbReference type="PANTHER" id="PTHR24960:SF76">
    <property type="entry name" value="4FE-4S FERREDOXIN-TYPE DOMAIN-CONTAINING PROTEIN"/>
    <property type="match status" value="1"/>
</dbReference>
<dbReference type="PROSITE" id="PS00198">
    <property type="entry name" value="4FE4S_FER_1"/>
    <property type="match status" value="1"/>
</dbReference>
<feature type="domain" description="4Fe-4S ferredoxin-type" evidence="5">
    <location>
        <begin position="329"/>
        <end position="358"/>
    </location>
</feature>
<dbReference type="PANTHER" id="PTHR24960">
    <property type="entry name" value="PHOTOSYSTEM I IRON-SULFUR CENTER-RELATED"/>
    <property type="match status" value="1"/>
</dbReference>
<dbReference type="Gene3D" id="3.30.70.20">
    <property type="match status" value="1"/>
</dbReference>
<evidence type="ECO:0000313" key="6">
    <source>
        <dbReference type="EMBL" id="SPQ01611.1"/>
    </source>
</evidence>
<dbReference type="InterPro" id="IPR017900">
    <property type="entry name" value="4Fe4S_Fe_S_CS"/>
</dbReference>
<dbReference type="AlphaFoldDB" id="A0A2U3QJM9"/>
<name>A0A2U3QJM9_9BACT</name>
<protein>
    <recommendedName>
        <fullName evidence="5">4Fe-4S ferredoxin-type domain-containing protein</fullName>
    </recommendedName>
</protein>
<dbReference type="GO" id="GO:0051539">
    <property type="term" value="F:4 iron, 4 sulfur cluster binding"/>
    <property type="evidence" value="ECO:0007669"/>
    <property type="project" value="UniProtKB-KW"/>
</dbReference>
<feature type="domain" description="4Fe-4S ferredoxin-type" evidence="5">
    <location>
        <begin position="300"/>
        <end position="328"/>
    </location>
</feature>
<evidence type="ECO:0000259" key="5">
    <source>
        <dbReference type="PROSITE" id="PS51379"/>
    </source>
</evidence>
<evidence type="ECO:0000313" key="7">
    <source>
        <dbReference type="Proteomes" id="UP000245125"/>
    </source>
</evidence>
<dbReference type="InterPro" id="IPR017896">
    <property type="entry name" value="4Fe4S_Fe-S-bd"/>
</dbReference>
<sequence length="370" mass="41256">MGKSTVIVRQASYDYRILKPVIFEILDSFCGDLIRPGSRVVLKPNLLAPAPPEKAMVTHPLVVKAVTEYAIEKGCRVQISDSPAMGSFARVLNESGLRLALKDLDVEFREFKEFVRIDIGEPFRKIEIAKDAIDADIVINLPKLKTHVQMRMTLGVKNLFGCIVGLRKPEWHFRTGVNRELFSFLLARIAKAVNPAVTILDGILSMEGEGPGRSGTPRELGIMAGSNNAYALDVSICEMLGIEPFSVFTNKAARDMGLIPDNIEIIGDVPAVTDFKVPDIVPLVFGPKILHGFMRRHLVQRPLPDVSSCRLCGQCWTYCPAKAIWRDRGQLRIDYHKCIRCYCCIEVCPHAALHIKEPLLGRAVRRLKGK</sequence>
<dbReference type="InterPro" id="IPR050157">
    <property type="entry name" value="PSI_iron-sulfur_center"/>
</dbReference>
<accession>A0A2U3QJM9</accession>
<keyword evidence="4" id="KW-0411">Iron-sulfur</keyword>
<organism evidence="6 7">
    <name type="scientific">Candidatus Sulfobium mesophilum</name>
    <dbReference type="NCBI Taxonomy" id="2016548"/>
    <lineage>
        <taxon>Bacteria</taxon>
        <taxon>Pseudomonadati</taxon>
        <taxon>Nitrospirota</taxon>
        <taxon>Nitrospiria</taxon>
        <taxon>Nitrospirales</taxon>
        <taxon>Nitrospiraceae</taxon>
        <taxon>Candidatus Sulfobium</taxon>
    </lineage>
</organism>
<evidence type="ECO:0000256" key="2">
    <source>
        <dbReference type="ARBA" id="ARBA00022723"/>
    </source>
</evidence>
<dbReference type="GO" id="GO:0046872">
    <property type="term" value="F:metal ion binding"/>
    <property type="evidence" value="ECO:0007669"/>
    <property type="project" value="UniProtKB-KW"/>
</dbReference>
<keyword evidence="3" id="KW-0408">Iron</keyword>
<dbReference type="Pfam" id="PF04015">
    <property type="entry name" value="DUF362"/>
    <property type="match status" value="1"/>
</dbReference>
<gene>
    <name evidence="6" type="ORF">NBG4_620003</name>
</gene>
<reference evidence="7" key="1">
    <citation type="submission" date="2018-03" db="EMBL/GenBank/DDBJ databases">
        <authorList>
            <person name="Zecchin S."/>
        </authorList>
    </citation>
    <scope>NUCLEOTIDE SEQUENCE [LARGE SCALE GENOMIC DNA]</scope>
</reference>
<dbReference type="Proteomes" id="UP000245125">
    <property type="component" value="Unassembled WGS sequence"/>
</dbReference>
<evidence type="ECO:0000256" key="4">
    <source>
        <dbReference type="ARBA" id="ARBA00023014"/>
    </source>
</evidence>
<dbReference type="Pfam" id="PF13237">
    <property type="entry name" value="Fer4_10"/>
    <property type="match status" value="1"/>
</dbReference>
<dbReference type="PROSITE" id="PS51379">
    <property type="entry name" value="4FE4S_FER_2"/>
    <property type="match status" value="2"/>
</dbReference>
<evidence type="ECO:0000256" key="3">
    <source>
        <dbReference type="ARBA" id="ARBA00023004"/>
    </source>
</evidence>
<proteinExistence type="predicted"/>
<evidence type="ECO:0000256" key="1">
    <source>
        <dbReference type="ARBA" id="ARBA00022485"/>
    </source>
</evidence>
<dbReference type="OrthoDB" id="9807879at2"/>
<dbReference type="SUPFAM" id="SSF54862">
    <property type="entry name" value="4Fe-4S ferredoxins"/>
    <property type="match status" value="1"/>
</dbReference>
<keyword evidence="2" id="KW-0479">Metal-binding</keyword>
<dbReference type="EMBL" id="OUUY01000111">
    <property type="protein sequence ID" value="SPQ01611.1"/>
    <property type="molecule type" value="Genomic_DNA"/>
</dbReference>
<keyword evidence="7" id="KW-1185">Reference proteome</keyword>